<accession>A0A7T8JUA7</accession>
<name>A0A7T8JUA7_CALRO</name>
<sequence length="72" mass="7625">ELVHAGHGAKAIKDITGYASSTVYDVVKAFKASGDVSRKLHDRSRKEKGAHLLSRLKAIGNGHSKSPDVSLG</sequence>
<dbReference type="EMBL" id="CP045908">
    <property type="protein sequence ID" value="QQP32992.1"/>
    <property type="molecule type" value="Genomic_DNA"/>
</dbReference>
<dbReference type="Proteomes" id="UP000595437">
    <property type="component" value="Chromosome 19"/>
</dbReference>
<organism evidence="1 2">
    <name type="scientific">Caligus rogercresseyi</name>
    <name type="common">Sea louse</name>
    <dbReference type="NCBI Taxonomy" id="217165"/>
    <lineage>
        <taxon>Eukaryota</taxon>
        <taxon>Metazoa</taxon>
        <taxon>Ecdysozoa</taxon>
        <taxon>Arthropoda</taxon>
        <taxon>Crustacea</taxon>
        <taxon>Multicrustacea</taxon>
        <taxon>Hexanauplia</taxon>
        <taxon>Copepoda</taxon>
        <taxon>Siphonostomatoida</taxon>
        <taxon>Caligidae</taxon>
        <taxon>Caligus</taxon>
    </lineage>
</organism>
<proteinExistence type="predicted"/>
<dbReference type="OrthoDB" id="5871893at2759"/>
<evidence type="ECO:0000313" key="2">
    <source>
        <dbReference type="Proteomes" id="UP000595437"/>
    </source>
</evidence>
<protein>
    <submittedName>
        <fullName evidence="1">Uncharacterized protein</fullName>
    </submittedName>
</protein>
<evidence type="ECO:0000313" key="1">
    <source>
        <dbReference type="EMBL" id="QQP32992.1"/>
    </source>
</evidence>
<keyword evidence="2" id="KW-1185">Reference proteome</keyword>
<gene>
    <name evidence="1" type="ORF">FKW44_024200</name>
</gene>
<dbReference type="AlphaFoldDB" id="A0A7T8JUA7"/>
<reference evidence="2" key="1">
    <citation type="submission" date="2021-01" db="EMBL/GenBank/DDBJ databases">
        <title>Caligus Genome Assembly.</title>
        <authorList>
            <person name="Gallardo-Escarate C."/>
        </authorList>
    </citation>
    <scope>NUCLEOTIDE SEQUENCE [LARGE SCALE GENOMIC DNA]</scope>
</reference>
<feature type="non-terminal residue" evidence="1">
    <location>
        <position position="1"/>
    </location>
</feature>